<reference evidence="1 2" key="1">
    <citation type="submission" date="2020-09" db="EMBL/GenBank/DDBJ databases">
        <title>De no assembly of potato wild relative species, Solanum commersonii.</title>
        <authorList>
            <person name="Cho K."/>
        </authorList>
    </citation>
    <scope>NUCLEOTIDE SEQUENCE [LARGE SCALE GENOMIC DNA]</scope>
    <source>
        <strain evidence="1">LZ3.2</strain>
        <tissue evidence="1">Leaf</tissue>
    </source>
</reference>
<proteinExistence type="predicted"/>
<gene>
    <name evidence="1" type="ORF">H5410_026764</name>
</gene>
<accession>A0A9J5YZT6</accession>
<comment type="caution">
    <text evidence="1">The sequence shown here is derived from an EMBL/GenBank/DDBJ whole genome shotgun (WGS) entry which is preliminary data.</text>
</comment>
<dbReference type="AlphaFoldDB" id="A0A9J5YZT6"/>
<protein>
    <submittedName>
        <fullName evidence="1">Uncharacterized protein</fullName>
    </submittedName>
</protein>
<evidence type="ECO:0000313" key="2">
    <source>
        <dbReference type="Proteomes" id="UP000824120"/>
    </source>
</evidence>
<evidence type="ECO:0000313" key="1">
    <source>
        <dbReference type="EMBL" id="KAG5605272.1"/>
    </source>
</evidence>
<name>A0A9J5YZT6_SOLCO</name>
<keyword evidence="2" id="KW-1185">Reference proteome</keyword>
<dbReference type="Proteomes" id="UP000824120">
    <property type="component" value="Chromosome 5"/>
</dbReference>
<dbReference type="EMBL" id="JACXVP010000005">
    <property type="protein sequence ID" value="KAG5605272.1"/>
    <property type="molecule type" value="Genomic_DNA"/>
</dbReference>
<sequence length="211" mass="24347">MESVAFVKKKVKKRCSRSLFEKRRAKKRRSKLTLPIVLHRNDSYDGMIASVIEVDKLACEPRNLVISYQMNKREKIHPTFIKNDRHVSLYIVDIAIDGSRPILRINVIARSLIEPANLFNDNDSVVNENLGDQRKENFCDHLNDSLSDDSMNRYDHSVDVEDQLVDAEDFKHFEEGKGQQELRSQPSNSFSDGTNFTCIKHSVPRVSCNCY</sequence>
<organism evidence="1 2">
    <name type="scientific">Solanum commersonii</name>
    <name type="common">Commerson's wild potato</name>
    <name type="synonym">Commerson's nightshade</name>
    <dbReference type="NCBI Taxonomy" id="4109"/>
    <lineage>
        <taxon>Eukaryota</taxon>
        <taxon>Viridiplantae</taxon>
        <taxon>Streptophyta</taxon>
        <taxon>Embryophyta</taxon>
        <taxon>Tracheophyta</taxon>
        <taxon>Spermatophyta</taxon>
        <taxon>Magnoliopsida</taxon>
        <taxon>eudicotyledons</taxon>
        <taxon>Gunneridae</taxon>
        <taxon>Pentapetalae</taxon>
        <taxon>asterids</taxon>
        <taxon>lamiids</taxon>
        <taxon>Solanales</taxon>
        <taxon>Solanaceae</taxon>
        <taxon>Solanoideae</taxon>
        <taxon>Solaneae</taxon>
        <taxon>Solanum</taxon>
    </lineage>
</organism>